<accession>A0A642VDA1</accession>
<dbReference type="AlphaFoldDB" id="A0A642VDA1"/>
<protein>
    <submittedName>
        <fullName evidence="2">Uncharacterized protein</fullName>
    </submittedName>
</protein>
<feature type="region of interest" description="Disordered" evidence="1">
    <location>
        <begin position="215"/>
        <end position="279"/>
    </location>
</feature>
<feature type="compositionally biased region" description="Basic and acidic residues" evidence="1">
    <location>
        <begin position="246"/>
        <end position="259"/>
    </location>
</feature>
<dbReference type="VEuPathDB" id="FungiDB:TRICI_000477"/>
<keyword evidence="3" id="KW-1185">Reference proteome</keyword>
<dbReference type="EMBL" id="SWFS01000040">
    <property type="protein sequence ID" value="KAA8917365.1"/>
    <property type="molecule type" value="Genomic_DNA"/>
</dbReference>
<comment type="caution">
    <text evidence="2">The sequence shown here is derived from an EMBL/GenBank/DDBJ whole genome shotgun (WGS) entry which is preliminary data.</text>
</comment>
<proteinExistence type="predicted"/>
<evidence type="ECO:0000256" key="1">
    <source>
        <dbReference type="SAM" id="MobiDB-lite"/>
    </source>
</evidence>
<sequence length="373" mass="41231">MAPNLVAEASSLIESSNPQQRVQDSSGASHESFKYTIITVVLCQWIAIGWFTYHMSCKLNQTYQDMYDQLSLLSDVQKFLDGETQGISDALDEVEGDLRNELRNLNDSQKTELDKASLSIASIWSEIYKIRQEFKVNSFIGFNPTMAANPPSPVLGVPTPPAPTNPPAAPVPMYDFYSTKKFATNNNRSNILKTGYGAFDLSTKEGREKWIRSMKAAQSNHNSNNPANNNKTNNASKPTQLFMTKAETKQQPQDKRYAARTENSGSASPQTKPDNKLPVIPLTSNELKQKLEEGEKKQYRRLFIPGRGWMSAKRLQEESQLLEKAETEAAAASAYAVTSPTSAEPTNAATTESSNVVSTFPDDPATATKISQQ</sequence>
<organism evidence="2 3">
    <name type="scientific">Trichomonascus ciferrii</name>
    <dbReference type="NCBI Taxonomy" id="44093"/>
    <lineage>
        <taxon>Eukaryota</taxon>
        <taxon>Fungi</taxon>
        <taxon>Dikarya</taxon>
        <taxon>Ascomycota</taxon>
        <taxon>Saccharomycotina</taxon>
        <taxon>Dipodascomycetes</taxon>
        <taxon>Dipodascales</taxon>
        <taxon>Trichomonascaceae</taxon>
        <taxon>Trichomonascus</taxon>
        <taxon>Trichomonascus ciferrii complex</taxon>
    </lineage>
</organism>
<gene>
    <name evidence="2" type="ORF">TRICI_000477</name>
</gene>
<dbReference type="Proteomes" id="UP000761534">
    <property type="component" value="Unassembled WGS sequence"/>
</dbReference>
<feature type="compositionally biased region" description="Low complexity" evidence="1">
    <location>
        <begin position="222"/>
        <end position="239"/>
    </location>
</feature>
<evidence type="ECO:0000313" key="2">
    <source>
        <dbReference type="EMBL" id="KAA8917365.1"/>
    </source>
</evidence>
<feature type="compositionally biased region" description="Low complexity" evidence="1">
    <location>
        <begin position="333"/>
        <end position="343"/>
    </location>
</feature>
<feature type="compositionally biased region" description="Polar residues" evidence="1">
    <location>
        <begin position="344"/>
        <end position="358"/>
    </location>
</feature>
<feature type="compositionally biased region" description="Polar residues" evidence="1">
    <location>
        <begin position="261"/>
        <end position="272"/>
    </location>
</feature>
<reference evidence="2" key="1">
    <citation type="journal article" date="2019" name="G3 (Bethesda)">
        <title>Genome Assemblies of Two Rare Opportunistic Yeast Pathogens: Diutina rugosa (syn. Candida rugosa) and Trichomonascus ciferrii (syn. Candida ciferrii).</title>
        <authorList>
            <person name="Mixao V."/>
            <person name="Saus E."/>
            <person name="Hansen A.P."/>
            <person name="Lass-Florl C."/>
            <person name="Gabaldon T."/>
        </authorList>
    </citation>
    <scope>NUCLEOTIDE SEQUENCE</scope>
    <source>
        <strain evidence="2">CBS 4856</strain>
    </source>
</reference>
<feature type="region of interest" description="Disordered" evidence="1">
    <location>
        <begin position="333"/>
        <end position="373"/>
    </location>
</feature>
<name>A0A642VDA1_9ASCO</name>
<evidence type="ECO:0000313" key="3">
    <source>
        <dbReference type="Proteomes" id="UP000761534"/>
    </source>
</evidence>